<feature type="transmembrane region" description="Helical" evidence="7">
    <location>
        <begin position="260"/>
        <end position="281"/>
    </location>
</feature>
<dbReference type="RefSeq" id="WP_345629389.1">
    <property type="nucleotide sequence ID" value="NZ_BAABJQ010000006.1"/>
</dbReference>
<feature type="transmembrane region" description="Helical" evidence="7">
    <location>
        <begin position="288"/>
        <end position="309"/>
    </location>
</feature>
<accession>A0ABP9RQM0</accession>
<evidence type="ECO:0000256" key="6">
    <source>
        <dbReference type="ARBA" id="ARBA00023136"/>
    </source>
</evidence>
<keyword evidence="4 7" id="KW-0812">Transmembrane</keyword>
<evidence type="ECO:0000259" key="8">
    <source>
        <dbReference type="PROSITE" id="PS50850"/>
    </source>
</evidence>
<evidence type="ECO:0000256" key="4">
    <source>
        <dbReference type="ARBA" id="ARBA00022692"/>
    </source>
</evidence>
<name>A0ABP9RQM0_9ACTN</name>
<dbReference type="Pfam" id="PF07690">
    <property type="entry name" value="MFS_1"/>
    <property type="match status" value="1"/>
</dbReference>
<dbReference type="PANTHER" id="PTHR23517:SF13">
    <property type="entry name" value="MAJOR FACILITATOR SUPERFAMILY MFS_1"/>
    <property type="match status" value="1"/>
</dbReference>
<evidence type="ECO:0000256" key="7">
    <source>
        <dbReference type="SAM" id="Phobius"/>
    </source>
</evidence>
<dbReference type="Gene3D" id="1.20.1250.20">
    <property type="entry name" value="MFS general substrate transporter like domains"/>
    <property type="match status" value="1"/>
</dbReference>
<feature type="transmembrane region" description="Helical" evidence="7">
    <location>
        <begin position="223"/>
        <end position="245"/>
    </location>
</feature>
<organism evidence="9 10">
    <name type="scientific">Rugosimonospora acidiphila</name>
    <dbReference type="NCBI Taxonomy" id="556531"/>
    <lineage>
        <taxon>Bacteria</taxon>
        <taxon>Bacillati</taxon>
        <taxon>Actinomycetota</taxon>
        <taxon>Actinomycetes</taxon>
        <taxon>Micromonosporales</taxon>
        <taxon>Micromonosporaceae</taxon>
        <taxon>Rugosimonospora</taxon>
    </lineage>
</organism>
<dbReference type="EMBL" id="BAABJQ010000006">
    <property type="protein sequence ID" value="GAA5184726.1"/>
    <property type="molecule type" value="Genomic_DNA"/>
</dbReference>
<feature type="transmembrane region" description="Helical" evidence="7">
    <location>
        <begin position="112"/>
        <end position="135"/>
    </location>
</feature>
<evidence type="ECO:0000256" key="2">
    <source>
        <dbReference type="ARBA" id="ARBA00022448"/>
    </source>
</evidence>
<dbReference type="Proteomes" id="UP001501570">
    <property type="component" value="Unassembled WGS sequence"/>
</dbReference>
<sequence length="415" mass="41665">MLIADNRTVTGARTPRVSRRAGFWIFGAALFGLLAASGAPSPLYVVYQQRFGFSATTLTAVFAVYALALLLALVTVGGLSDYIGRRPVLAASLFLDAVSMVIFLTADGVGELLLARVLQGIATGAATGAIGAGLVDLAPPGHPHRAAVVNSTAPTAGLAVGALLAGALVQYAPAPTTLTFALLAAGLAALTIAILIMPEVAGRRPGALRSLRPRVGIPAAVRRRFFAAAPVLVATWAVGGLYLSLGPSIAAGVLHLHSHLLSGLLLFALTAAGSLTSFLLRDRPAERVMAAGCAALIVGTALSLVALALHSTPLFFAGTVIAGIGFGAGFVGAFRSLVPLAAPSERAGLIAAVYVVSYLAFSVPAVIAGLLVGPLGLLGTAVAYGTVVIALALAVLPASLRRAARGGITAAPASR</sequence>
<dbReference type="InterPro" id="IPR020846">
    <property type="entry name" value="MFS_dom"/>
</dbReference>
<proteinExistence type="predicted"/>
<feature type="transmembrane region" description="Helical" evidence="7">
    <location>
        <begin position="178"/>
        <end position="202"/>
    </location>
</feature>
<keyword evidence="2" id="KW-0813">Transport</keyword>
<feature type="transmembrane region" description="Helical" evidence="7">
    <location>
        <begin position="377"/>
        <end position="396"/>
    </location>
</feature>
<keyword evidence="3" id="KW-1003">Cell membrane</keyword>
<keyword evidence="10" id="KW-1185">Reference proteome</keyword>
<evidence type="ECO:0000313" key="10">
    <source>
        <dbReference type="Proteomes" id="UP001501570"/>
    </source>
</evidence>
<comment type="subcellular location">
    <subcellularLocation>
        <location evidence="1">Cell membrane</location>
        <topology evidence="1">Multi-pass membrane protein</topology>
    </subcellularLocation>
</comment>
<dbReference type="InterPro" id="IPR036259">
    <property type="entry name" value="MFS_trans_sf"/>
</dbReference>
<feature type="transmembrane region" description="Helical" evidence="7">
    <location>
        <begin position="21"/>
        <end position="39"/>
    </location>
</feature>
<keyword evidence="5 7" id="KW-1133">Transmembrane helix</keyword>
<dbReference type="PROSITE" id="PS00216">
    <property type="entry name" value="SUGAR_TRANSPORT_1"/>
    <property type="match status" value="1"/>
</dbReference>
<reference evidence="10" key="1">
    <citation type="journal article" date="2019" name="Int. J. Syst. Evol. Microbiol.">
        <title>The Global Catalogue of Microorganisms (GCM) 10K type strain sequencing project: providing services to taxonomists for standard genome sequencing and annotation.</title>
        <authorList>
            <consortium name="The Broad Institute Genomics Platform"/>
            <consortium name="The Broad Institute Genome Sequencing Center for Infectious Disease"/>
            <person name="Wu L."/>
            <person name="Ma J."/>
        </authorList>
    </citation>
    <scope>NUCLEOTIDE SEQUENCE [LARGE SCALE GENOMIC DNA]</scope>
    <source>
        <strain evidence="10">JCM 18304</strain>
    </source>
</reference>
<feature type="domain" description="Major facilitator superfamily (MFS) profile" evidence="8">
    <location>
        <begin position="1"/>
        <end position="415"/>
    </location>
</feature>
<dbReference type="SUPFAM" id="SSF103473">
    <property type="entry name" value="MFS general substrate transporter"/>
    <property type="match status" value="1"/>
</dbReference>
<feature type="transmembrane region" description="Helical" evidence="7">
    <location>
        <begin position="315"/>
        <end position="337"/>
    </location>
</feature>
<dbReference type="InterPro" id="IPR011701">
    <property type="entry name" value="MFS"/>
</dbReference>
<evidence type="ECO:0000256" key="5">
    <source>
        <dbReference type="ARBA" id="ARBA00022989"/>
    </source>
</evidence>
<evidence type="ECO:0000313" key="9">
    <source>
        <dbReference type="EMBL" id="GAA5184726.1"/>
    </source>
</evidence>
<keyword evidence="6 7" id="KW-0472">Membrane</keyword>
<feature type="transmembrane region" description="Helical" evidence="7">
    <location>
        <begin position="51"/>
        <end position="76"/>
    </location>
</feature>
<dbReference type="PANTHER" id="PTHR23517">
    <property type="entry name" value="RESISTANCE PROTEIN MDTM, PUTATIVE-RELATED-RELATED"/>
    <property type="match status" value="1"/>
</dbReference>
<dbReference type="PROSITE" id="PS50850">
    <property type="entry name" value="MFS"/>
    <property type="match status" value="1"/>
</dbReference>
<protein>
    <submittedName>
        <fullName evidence="9">MFS transporter</fullName>
    </submittedName>
</protein>
<evidence type="ECO:0000256" key="1">
    <source>
        <dbReference type="ARBA" id="ARBA00004651"/>
    </source>
</evidence>
<feature type="transmembrane region" description="Helical" evidence="7">
    <location>
        <begin position="88"/>
        <end position="106"/>
    </location>
</feature>
<comment type="caution">
    <text evidence="9">The sequence shown here is derived from an EMBL/GenBank/DDBJ whole genome shotgun (WGS) entry which is preliminary data.</text>
</comment>
<evidence type="ECO:0000256" key="3">
    <source>
        <dbReference type="ARBA" id="ARBA00022475"/>
    </source>
</evidence>
<dbReference type="InterPro" id="IPR050171">
    <property type="entry name" value="MFS_Transporters"/>
</dbReference>
<feature type="transmembrane region" description="Helical" evidence="7">
    <location>
        <begin position="349"/>
        <end position="371"/>
    </location>
</feature>
<gene>
    <name evidence="9" type="ORF">GCM10023322_26840</name>
</gene>
<feature type="transmembrane region" description="Helical" evidence="7">
    <location>
        <begin position="147"/>
        <end position="172"/>
    </location>
</feature>
<dbReference type="InterPro" id="IPR005829">
    <property type="entry name" value="Sugar_transporter_CS"/>
</dbReference>